<evidence type="ECO:0000313" key="2">
    <source>
        <dbReference type="EMBL" id="QEH33606.1"/>
    </source>
</evidence>
<reference evidence="2 3" key="1">
    <citation type="submission" date="2019-08" db="EMBL/GenBank/DDBJ databases">
        <title>Deep-cultivation of Planctomycetes and their phenomic and genomic characterization uncovers novel biology.</title>
        <authorList>
            <person name="Wiegand S."/>
            <person name="Jogler M."/>
            <person name="Boedeker C."/>
            <person name="Pinto D."/>
            <person name="Vollmers J."/>
            <person name="Rivas-Marin E."/>
            <person name="Kohn T."/>
            <person name="Peeters S.H."/>
            <person name="Heuer A."/>
            <person name="Rast P."/>
            <person name="Oberbeckmann S."/>
            <person name="Bunk B."/>
            <person name="Jeske O."/>
            <person name="Meyerdierks A."/>
            <person name="Storesund J.E."/>
            <person name="Kallscheuer N."/>
            <person name="Luecker S."/>
            <person name="Lage O.M."/>
            <person name="Pohl T."/>
            <person name="Merkel B.J."/>
            <person name="Hornburger P."/>
            <person name="Mueller R.-W."/>
            <person name="Bruemmer F."/>
            <person name="Labrenz M."/>
            <person name="Spormann A.M."/>
            <person name="Op den Camp H."/>
            <person name="Overmann J."/>
            <person name="Amann R."/>
            <person name="Jetten M.S.M."/>
            <person name="Mascher T."/>
            <person name="Medema M.H."/>
            <person name="Devos D.P."/>
            <person name="Kaster A.-K."/>
            <person name="Ovreas L."/>
            <person name="Rohde M."/>
            <person name="Galperin M.Y."/>
            <person name="Jogler C."/>
        </authorList>
    </citation>
    <scope>NUCLEOTIDE SEQUENCE [LARGE SCALE GENOMIC DNA]</scope>
    <source>
        <strain evidence="2 3">OJF2</strain>
    </source>
</reference>
<evidence type="ECO:0000313" key="3">
    <source>
        <dbReference type="Proteomes" id="UP000324233"/>
    </source>
</evidence>
<dbReference type="InterPro" id="IPR011990">
    <property type="entry name" value="TPR-like_helical_dom_sf"/>
</dbReference>
<protein>
    <submittedName>
        <fullName evidence="2">Tetratricopeptide repeat protein</fullName>
    </submittedName>
</protein>
<dbReference type="Proteomes" id="UP000324233">
    <property type="component" value="Chromosome"/>
</dbReference>
<keyword evidence="3" id="KW-1185">Reference proteome</keyword>
<name>A0A5B9VZ01_9BACT</name>
<dbReference type="RefSeq" id="WP_168221714.1">
    <property type="nucleotide sequence ID" value="NZ_CP042997.1"/>
</dbReference>
<accession>A0A5B9VZ01</accession>
<organism evidence="2 3">
    <name type="scientific">Aquisphaera giovannonii</name>
    <dbReference type="NCBI Taxonomy" id="406548"/>
    <lineage>
        <taxon>Bacteria</taxon>
        <taxon>Pseudomonadati</taxon>
        <taxon>Planctomycetota</taxon>
        <taxon>Planctomycetia</taxon>
        <taxon>Isosphaerales</taxon>
        <taxon>Isosphaeraceae</taxon>
        <taxon>Aquisphaera</taxon>
    </lineage>
</organism>
<dbReference type="Gene3D" id="1.25.40.10">
    <property type="entry name" value="Tetratricopeptide repeat domain"/>
    <property type="match status" value="7"/>
</dbReference>
<dbReference type="PANTHER" id="PTHR12558">
    <property type="entry name" value="CELL DIVISION CYCLE 16,23,27"/>
    <property type="match status" value="1"/>
</dbReference>
<gene>
    <name evidence="2" type="ORF">OJF2_21100</name>
</gene>
<proteinExistence type="predicted"/>
<dbReference type="PANTHER" id="PTHR12558:SF33">
    <property type="entry name" value="BLL7664 PROTEIN"/>
    <property type="match status" value="1"/>
</dbReference>
<dbReference type="SUPFAM" id="SSF48452">
    <property type="entry name" value="TPR-like"/>
    <property type="match status" value="4"/>
</dbReference>
<dbReference type="Pfam" id="PF13529">
    <property type="entry name" value="Peptidase_C39_2"/>
    <property type="match status" value="1"/>
</dbReference>
<evidence type="ECO:0000259" key="1">
    <source>
        <dbReference type="Pfam" id="PF13529"/>
    </source>
</evidence>
<dbReference type="InterPro" id="IPR039564">
    <property type="entry name" value="Peptidase_C39-like"/>
</dbReference>
<dbReference type="KEGG" id="agv:OJF2_21100"/>
<feature type="domain" description="Peptidase C39-like" evidence="1">
    <location>
        <begin position="313"/>
        <end position="419"/>
    </location>
</feature>
<sequence>MVATGERKGKLAVDETELTAVRAHYRAGQFLKAYEAARAIGPIEVWGGTEARLLGGRLAHHLGGSRLGTLLHLRAYRDDPGHPEACYYMARRLLTSRGPLPTWEFLRRVGPLDHAAEDVRADWLALHGFTLGSLRDFDSAEAHLERAERLTPERPWLLIERCSLLEMEDRYGEALAAADRALGLCPGYVPAIFSRSHMLQITGRQEEALAFLAGAVERVESCVVAAMLSALEYESGRFDDARRSLDRYEALAPLIEKPGRKWLAGRRSDVAYRLGDRVAAAAAARESGEPFFVAVAARIADESIAAREVRLPVGFVRQHHQTCAPATLTALSAFWGKEASHLDVAGEICYDGTPDHRERGWAESNGWAVREFTVTWDAAVALLDRGVPFTLGTVEVQSAHLQAVIGYDAVRRTLLIRDPSLPHEGEALADPFLERYRSVGPRGMAMVPMDRAGLLEGLDLPEASLYDSLHRLKASLDSHDREDASRILESLIADAPSHRLTRHARRMLAYYDCDPSAQLRAVEDLLADFPDDVNLRLVQLGCLRELGRRDDRLAIYRDAAAGDRPDPTLLREYARELLADAREHELAGRLARRALRNRRTDASILNVLARIAWDARRRPESLELSRFASCLEDKDEYLASTYFQAARHLHREDEPLRLLEARVRRLGALSSLPSRTLHRALVELGREEEARGVVEAAIAARPNDGDLLLYAAEHDASIGEADRAAERLERARGNCRRTDWLHASAGLAWSRGDLAAALSLWREVLQVEPLATDANGSVAQLLAETEGRPAALAQLAAACQAFPFSCALHRLRIGWMRDEAPAEAEAAIRQLLHVHPADGWGFRELALALGRQDRHDEAMEALETARALEPSSTNEASVRGALLSRAGRTEEARDAYREAIRRDVDNDWAIDWLLESAGTQAERREDLEFVGRELERQVTFGDGLLAFARRARGTLDGYSILEFLTRALDARPDLWQAWSALIRERIERDEAGEALDLVARATARFPLLPKIWLDAAAAHAARGDAEAERDAIRHALRISPGWGEAARTLAASLEREGKYDESRPVLERALASSPLDAYNHGFLADTLWHLGEKDMAVERIANALRLDPGYDWAWSTMEDWTRELGRSTAVEALARELTQQRPGDRRAWLALARVLDGPEALDERLEALETATRIQPLAVEAYDLKAELLAGAGRFDEAKAACMPAALGDRPPHLLRGRSAWVTAARGDLRAAIAEMREVVSHNADYGWGWLRLSEWTRQVGTDEEYLRAAEGAARAAPEWPVALGYCGEARARNGDRAGAKASLRKALELAPGYQFARMELFDIELAERDFAGASETLERLKGNGEEADPFILSREVQLNAARNDRSAAMAGLSRLIRTTAPEGDWPWEAADQAVVKAGWADAADAVYFEGLHRPDLARVVGRLWANRWIGRRQWRRRRQLESILDCGGDAAHEALTAYLSGLGDCWSVLRTSRCIRRHGERLRSRTSSWGTAGYALIRAGRHRAAARWLADWPEREDAEPWMLLNAVIAHRSLGQVAEAARVGRHSVSISPEGRNPHHQLWLVVDDLIRGALDEARRVLATIDGEGLDRTAAYLHALANIAAETMLAAGDVDSGGRRRAARDARVRIRGLNRGAAISPDFHLAVMRTYSRLLRALAARIGPWHGAVLRLSLQGSVPQAAARR</sequence>
<dbReference type="EMBL" id="CP042997">
    <property type="protein sequence ID" value="QEH33606.1"/>
    <property type="molecule type" value="Genomic_DNA"/>
</dbReference>
<dbReference type="InterPro" id="IPR019734">
    <property type="entry name" value="TPR_rpt"/>
</dbReference>
<dbReference type="SMART" id="SM00028">
    <property type="entry name" value="TPR"/>
    <property type="match status" value="8"/>
</dbReference>